<proteinExistence type="predicted"/>
<evidence type="ECO:0000313" key="1">
    <source>
        <dbReference type="EMBL" id="PWN50221.1"/>
    </source>
</evidence>
<keyword evidence="1" id="KW-0547">Nucleotide-binding</keyword>
<protein>
    <submittedName>
        <fullName evidence="1">DNA repair helicase</fullName>
    </submittedName>
</protein>
<reference evidence="1 2" key="1">
    <citation type="journal article" date="2018" name="Mol. Biol. Evol.">
        <title>Broad Genomic Sampling Reveals a Smut Pathogenic Ancestry of the Fungal Clade Ustilaginomycotina.</title>
        <authorList>
            <person name="Kijpornyongpan T."/>
            <person name="Mondo S.J."/>
            <person name="Barry K."/>
            <person name="Sandor L."/>
            <person name="Lee J."/>
            <person name="Lipzen A."/>
            <person name="Pangilinan J."/>
            <person name="LaButti K."/>
            <person name="Hainaut M."/>
            <person name="Henrissat B."/>
            <person name="Grigoriev I.V."/>
            <person name="Spatafora J.W."/>
            <person name="Aime M.C."/>
        </authorList>
    </citation>
    <scope>NUCLEOTIDE SEQUENCE [LARGE SCALE GENOMIC DNA]</scope>
    <source>
        <strain evidence="1 2">SA 807</strain>
    </source>
</reference>
<dbReference type="Proteomes" id="UP000245626">
    <property type="component" value="Unassembled WGS sequence"/>
</dbReference>
<sequence length="1524" mass="169478">MPDQDQRRRVIESKIFGFPYPMAYEIQLDMMKNLFRNFEDGKIGIFESPTGTGKSLSLICSSLTWLRQNSKRSRLATSEVSHGQNGASEEPDWVVKHEMERKRKELESKEEELRSRLKRVRQIREEQRWRRRRKEEEEQGLSTSYLDSLGQDRSRKRFKMTSALMKSGGDEEDVGLDSDEEFLAPDYQDHHDSSTSKGGKGSTAIPNYSKSSIRRKGLGDPPSDGLSPEVRALMDHFDRERKSRWAAEDQDEDPETTPKIIYSSRTHSQLSQFVSELRKTKFGRNVAEEEEEDSVRTIALGSRKQMCINERVQRVGATRGVEAMNELCLELAKGSATASSCEFLPRQDEQGRERMMEFRDRALAEVTDIEDLVGIGREMGCCPYFGSRNSVRQAELVTLPYNLLLQPSSLESLNLDIKGSIIIIDEAHNLIDTILSVQSVSIDSDMIRQAELQIDIYLERFSTRLRGINESNLRLLSAVLKGLARFCDSWAKGRKEGEEDIMTASKMVAEMGGNLDQVNLIKLERWLKETQIARKVSGYSDKYRQRQAEKAKQARGGEDRDSGGGAAKKVNGEETDGVNGPSRNAITAMHSIESFLLSLANRTEDGRILLARSAKEGSEGLVKLKYQLLNPSNCFENLVKEARSIVLAGGTMEPITDFQYQLLPNLPKDRLKTFSCGHIIPSENLLALTLNLSPKNVRFDFRFQNLKGRGKEKEEELLDELGNCVVNFCNVVPDGLVVFLPSYRFLQDVVDRWKVDGVLDRIRARKELFLEPKSTTEVEPVLREYSLAIDSSSQDRSGNEKSIGGGSANSRRNGAILLAVVGAKLSEGINFSDRLARAVVMVGMPFANLESPDLRERMRYVKEIGEKRSKMMVEGQSGTRATTKAKEVEEAASDFYLNLCMKSVNQCIGRAIRHKDDYACLILLDSRYQVVSFSLPPSLPLSSPISQLRGPIIIETPPRSNHPIPSLEPLLADQHSSSTPFLNGNPHPSFPSSLPLSLSLSPFTCPRIHLLPTAPSARFLPQPESDRIHAISRQPFYPSFSTTSSSLARTEIKPYLLADVGEGITECEIIKWFVQPGATVQEFDPICEVQSDKASVEITSRYAGKVNKLNHKVGDVAKVGEALCEIEVQIIGEEAAVEVEDAITREEDVAEEPVKKEESSKQAVEVETKTGSRRHHMNGEEILAIPAVRRISKEHGIDLAQVEGSGKGGRITKEDVIRFIEGRGSGPGPRSSTSTASSTPMASGHGEEGLRETIELEPTRRAMFRAMTLTLQVPHFGYSDEIDVTELEGIRKQLSRNVPREYKAVAEGGEGEEAKFSKLTMLPLLVKAMSLALKDHPLFLSTLQLAKEVQDTKDVQAQSNGAKLIRRSSHDISIALSSPKGLVTPCIESVEKQSIFDITSKIVRLQNLASAKKLSPADLRATGTLTLSNIGSVGGGTYTHPVLPPTGQLAIGAMGRARHLPRYVAKGRQAGGGEEAEEVLEKRLILPVSFTADHRVVEGAELAKLVNRWKELIENPTSWFGLMK</sequence>
<accession>A0ACD0NWQ1</accession>
<keyword evidence="1" id="KW-0378">Hydrolase</keyword>
<organism evidence="1 2">
    <name type="scientific">Violaceomyces palustris</name>
    <dbReference type="NCBI Taxonomy" id="1673888"/>
    <lineage>
        <taxon>Eukaryota</taxon>
        <taxon>Fungi</taxon>
        <taxon>Dikarya</taxon>
        <taxon>Basidiomycota</taxon>
        <taxon>Ustilaginomycotina</taxon>
        <taxon>Ustilaginomycetes</taxon>
        <taxon>Violaceomycetales</taxon>
        <taxon>Violaceomycetaceae</taxon>
        <taxon>Violaceomyces</taxon>
    </lineage>
</organism>
<keyword evidence="2" id="KW-1185">Reference proteome</keyword>
<evidence type="ECO:0000313" key="2">
    <source>
        <dbReference type="Proteomes" id="UP000245626"/>
    </source>
</evidence>
<gene>
    <name evidence="1" type="ORF">IE53DRAFT_316211</name>
</gene>
<name>A0ACD0NWQ1_9BASI</name>
<dbReference type="EMBL" id="KZ819956">
    <property type="protein sequence ID" value="PWN50221.1"/>
    <property type="molecule type" value="Genomic_DNA"/>
</dbReference>
<keyword evidence="1" id="KW-0067">ATP-binding</keyword>
<keyword evidence="1" id="KW-0347">Helicase</keyword>